<gene>
    <name evidence="1" type="ORF">SGFS_102450</name>
</gene>
<keyword evidence="2" id="KW-1185">Reference proteome</keyword>
<dbReference type="RefSeq" id="WP_286259510.1">
    <property type="nucleotide sequence ID" value="NZ_AP018448.1"/>
</dbReference>
<name>A0ABN5VZQ6_9ACTN</name>
<sequence>MHLPRQLGSLHDLPDTPEAYDAVLADVTEQALARITPEGNLEHPDCVDDIGDTSLGITSLLAFTWQRTKDDRLPEAVRRSLAFHLRERVHTDDNPGYPNLRVRNSGLPYARYTLAAGAHPIGDWPSTVWALLQAVNLLDATEGLVDDGQRAELLEVACGYWRWLTEATFFNPQEAGNQAIGCVVGGLMLASHLPLDQGESVRSRAIELYVDKIRAHRVRDRGALLPPEHGGAYDNNYGPISLSFLAQAHRVSGEEIFAEDGEALARYIDARLTVGGFDNGGPRYSEQHSGFESVLGLRYFGARIGSDLGRYRGDTLPHCLKGVGGTPRGRYAVKPDGGIDGHFAWMLVWQIQDPTPWHRTPRTAAFRHQLRAGTVSVAFDSKMTPSLIEADGTYFLPAAVNRQHGFGPVTDGFLLCRPMGEVRVRDVSTDGLTAKLVTKPVVTRDHVLRHVQSLYVTDGTRLWTTVTVERLPGDPYLLAGLPYVTDDGEGLRRIAEAEVSSTGGLRVTHPTTEGPEFFDARTETTQELAAFALAADPRGYGNPDEGWAHLIASTAIEASPVPGAPEDLNVFAVRYGPGDRSFETTFARVPEGLMVRTEAFTALIGNIAGDERGEPILTVSGRA</sequence>
<protein>
    <submittedName>
        <fullName evidence="1">Uncharacterized protein</fullName>
    </submittedName>
</protein>
<dbReference type="EMBL" id="AP018448">
    <property type="protein sequence ID" value="BBC38951.1"/>
    <property type="molecule type" value="Genomic_DNA"/>
</dbReference>
<evidence type="ECO:0000313" key="2">
    <source>
        <dbReference type="Proteomes" id="UP001321542"/>
    </source>
</evidence>
<dbReference type="Proteomes" id="UP001321542">
    <property type="component" value="Chromosome"/>
</dbReference>
<reference evidence="1 2" key="2">
    <citation type="journal article" date="2023" name="ChemBioChem">
        <title>Acyltransferase Domain Exchange between Two Independent Type I Polyketide Synthases in the Same Producer Strain of Macrolide Antibiotics.</title>
        <authorList>
            <person name="Kudo F."/>
            <person name="Kishikawa K."/>
            <person name="Tsuboi K."/>
            <person name="Kido T."/>
            <person name="Usui T."/>
            <person name="Hashimoto J."/>
            <person name="Shin-Ya K."/>
            <person name="Miyanaga A."/>
            <person name="Eguchi T."/>
        </authorList>
    </citation>
    <scope>NUCLEOTIDE SEQUENCE [LARGE SCALE GENOMIC DNA]</scope>
    <source>
        <strain evidence="1 2">A-8890</strain>
    </source>
</reference>
<reference evidence="1 2" key="1">
    <citation type="journal article" date="2010" name="ChemBioChem">
        <title>Cloning and characterization of the biosynthetic gene cluster of 16-membered macrolide antibiotic FD-891: involvement of a dual functional cytochrome P450 monooxygenase catalyzing epoxidation and hydroxylation.</title>
        <authorList>
            <person name="Kudo F."/>
            <person name="Motegi A."/>
            <person name="Mizoue K."/>
            <person name="Eguchi T."/>
        </authorList>
    </citation>
    <scope>NUCLEOTIDE SEQUENCE [LARGE SCALE GENOMIC DNA]</scope>
    <source>
        <strain evidence="1 2">A-8890</strain>
    </source>
</reference>
<accession>A0ABN5VZQ6</accession>
<proteinExistence type="predicted"/>
<organism evidence="1 2">
    <name type="scientific">Streptomyces graminofaciens</name>
    <dbReference type="NCBI Taxonomy" id="68212"/>
    <lineage>
        <taxon>Bacteria</taxon>
        <taxon>Bacillati</taxon>
        <taxon>Actinomycetota</taxon>
        <taxon>Actinomycetes</taxon>
        <taxon>Kitasatosporales</taxon>
        <taxon>Streptomycetaceae</taxon>
        <taxon>Streptomyces</taxon>
    </lineage>
</organism>
<evidence type="ECO:0000313" key="1">
    <source>
        <dbReference type="EMBL" id="BBC38951.1"/>
    </source>
</evidence>